<keyword evidence="5 9" id="KW-0812">Transmembrane</keyword>
<organism evidence="13 14">
    <name type="scientific">Micavibrio aeruginosavorus</name>
    <dbReference type="NCBI Taxonomy" id="349221"/>
    <lineage>
        <taxon>Bacteria</taxon>
        <taxon>Pseudomonadati</taxon>
        <taxon>Bdellovibrionota</taxon>
        <taxon>Bdellovibrionia</taxon>
        <taxon>Bdellovibrionales</taxon>
        <taxon>Pseudobdellovibrionaceae</taxon>
        <taxon>Micavibrio</taxon>
    </lineage>
</organism>
<dbReference type="GO" id="GO:0032259">
    <property type="term" value="P:methylation"/>
    <property type="evidence" value="ECO:0007669"/>
    <property type="project" value="UniProtKB-KW"/>
</dbReference>
<comment type="subcellular location">
    <subcellularLocation>
        <location evidence="1">Cell inner membrane</location>
        <topology evidence="1">Multi-pass membrane protein</topology>
    </subcellularLocation>
    <subcellularLocation>
        <location evidence="9">Cell membrane</location>
        <topology evidence="9">Multi-pass membrane protein</topology>
    </subcellularLocation>
</comment>
<evidence type="ECO:0000256" key="8">
    <source>
        <dbReference type="RuleBase" id="RU003793"/>
    </source>
</evidence>
<comment type="catalytic activity">
    <reaction evidence="9">
        <text>Typically cleaves a -Gly-|-Phe- bond to release an N-terminal, basic peptide of 5-8 residues from type IV prepilin, and then N-methylates the new N-terminal amino group, the methyl donor being S-adenosyl-L-methionine.</text>
        <dbReference type="EC" id="3.4.23.43"/>
    </reaction>
</comment>
<dbReference type="PRINTS" id="PR00864">
    <property type="entry name" value="PREPILNPTASE"/>
</dbReference>
<feature type="transmembrane region" description="Helical" evidence="10">
    <location>
        <begin position="107"/>
        <end position="124"/>
    </location>
</feature>
<evidence type="ECO:0000256" key="1">
    <source>
        <dbReference type="ARBA" id="ARBA00004429"/>
    </source>
</evidence>
<comment type="function">
    <text evidence="9">Plays an essential role in type IV pili and type II pseudopili formation by proteolytically removing the leader sequence from substrate proteins and subsequently monomethylating the alpha-amino group of the newly exposed N-terminal phenylalanine.</text>
</comment>
<dbReference type="GO" id="GO:0005886">
    <property type="term" value="C:plasma membrane"/>
    <property type="evidence" value="ECO:0007669"/>
    <property type="project" value="UniProtKB-SubCell"/>
</dbReference>
<dbReference type="PANTHER" id="PTHR30487">
    <property type="entry name" value="TYPE 4 PREPILIN-LIKE PROTEINS LEADER PEPTIDE-PROCESSING ENZYME"/>
    <property type="match status" value="1"/>
</dbReference>
<dbReference type="InterPro" id="IPR000045">
    <property type="entry name" value="Prepilin_IV_endopep_pep"/>
</dbReference>
<feature type="transmembrane region" description="Helical" evidence="10">
    <location>
        <begin position="199"/>
        <end position="229"/>
    </location>
</feature>
<dbReference type="Pfam" id="PF01478">
    <property type="entry name" value="Peptidase_A24"/>
    <property type="match status" value="1"/>
</dbReference>
<dbReference type="Gene3D" id="1.20.120.1220">
    <property type="match status" value="1"/>
</dbReference>
<evidence type="ECO:0000313" key="13">
    <source>
        <dbReference type="EMBL" id="QQG35688.1"/>
    </source>
</evidence>
<dbReference type="EC" id="2.1.1.-" evidence="9"/>
<dbReference type="EMBL" id="CP066681">
    <property type="protein sequence ID" value="QQG35688.1"/>
    <property type="molecule type" value="Genomic_DNA"/>
</dbReference>
<reference evidence="13 14" key="1">
    <citation type="submission" date="2020-07" db="EMBL/GenBank/DDBJ databases">
        <title>Huge and variable diversity of episymbiotic CPR bacteria and DPANN archaea in groundwater ecosystems.</title>
        <authorList>
            <person name="He C.Y."/>
            <person name="Keren R."/>
            <person name="Whittaker M."/>
            <person name="Farag I.F."/>
            <person name="Doudna J."/>
            <person name="Cate J.H.D."/>
            <person name="Banfield J.F."/>
        </authorList>
    </citation>
    <scope>NUCLEOTIDE SEQUENCE [LARGE SCALE GENOMIC DNA]</scope>
    <source>
        <strain evidence="13">NC_groundwater_70_Ag_B-0.1um_54_66</strain>
    </source>
</reference>
<evidence type="ECO:0000256" key="2">
    <source>
        <dbReference type="ARBA" id="ARBA00005801"/>
    </source>
</evidence>
<feature type="domain" description="Prepilin peptidase A24 N-terminal" evidence="12">
    <location>
        <begin position="15"/>
        <end position="101"/>
    </location>
</feature>
<dbReference type="InterPro" id="IPR050882">
    <property type="entry name" value="Prepilin_peptidase/N-MTase"/>
</dbReference>
<evidence type="ECO:0000256" key="4">
    <source>
        <dbReference type="ARBA" id="ARBA00022519"/>
    </source>
</evidence>
<accession>A0A7T5UHK5</accession>
<evidence type="ECO:0000256" key="9">
    <source>
        <dbReference type="RuleBase" id="RU003794"/>
    </source>
</evidence>
<proteinExistence type="inferred from homology"/>
<keyword evidence="7 10" id="KW-0472">Membrane</keyword>
<keyword evidence="9" id="KW-0808">Transferase</keyword>
<dbReference type="InterPro" id="IPR014032">
    <property type="entry name" value="Peptidase_A24A_bac"/>
</dbReference>
<feature type="transmembrane region" description="Helical" evidence="10">
    <location>
        <begin position="158"/>
        <end position="178"/>
    </location>
</feature>
<comment type="similarity">
    <text evidence="2 8">Belongs to the peptidase A24 family.</text>
</comment>
<name>A0A7T5UHK5_9BACT</name>
<evidence type="ECO:0000256" key="6">
    <source>
        <dbReference type="ARBA" id="ARBA00022989"/>
    </source>
</evidence>
<dbReference type="GO" id="GO:0006465">
    <property type="term" value="P:signal peptide processing"/>
    <property type="evidence" value="ECO:0007669"/>
    <property type="project" value="TreeGrafter"/>
</dbReference>
<keyword evidence="9" id="KW-0489">Methyltransferase</keyword>
<feature type="transmembrane region" description="Helical" evidence="10">
    <location>
        <begin position="136"/>
        <end position="152"/>
    </location>
</feature>
<dbReference type="AlphaFoldDB" id="A0A7T5UHK5"/>
<protein>
    <recommendedName>
        <fullName evidence="9">Prepilin leader peptidase/N-methyltransferase</fullName>
        <ecNumber evidence="9">2.1.1.-</ecNumber>
        <ecNumber evidence="9">3.4.23.43</ecNumber>
    </recommendedName>
</protein>
<evidence type="ECO:0000256" key="7">
    <source>
        <dbReference type="ARBA" id="ARBA00023136"/>
    </source>
</evidence>
<evidence type="ECO:0000313" key="14">
    <source>
        <dbReference type="Proteomes" id="UP000595362"/>
    </source>
</evidence>
<dbReference type="GO" id="GO:0008168">
    <property type="term" value="F:methyltransferase activity"/>
    <property type="evidence" value="ECO:0007669"/>
    <property type="project" value="UniProtKB-KW"/>
</dbReference>
<dbReference type="Proteomes" id="UP000595362">
    <property type="component" value="Chromosome"/>
</dbReference>
<dbReference type="Pfam" id="PF06750">
    <property type="entry name" value="A24_N_bact"/>
    <property type="match status" value="1"/>
</dbReference>
<keyword evidence="3" id="KW-1003">Cell membrane</keyword>
<dbReference type="PANTHER" id="PTHR30487:SF0">
    <property type="entry name" value="PREPILIN LEADER PEPTIDASE_N-METHYLTRANSFERASE-RELATED"/>
    <property type="match status" value="1"/>
</dbReference>
<keyword evidence="9" id="KW-0645">Protease</keyword>
<keyword evidence="6 10" id="KW-1133">Transmembrane helix</keyword>
<feature type="domain" description="Prepilin type IV endopeptidase peptidase" evidence="11">
    <location>
        <begin position="114"/>
        <end position="228"/>
    </location>
</feature>
<gene>
    <name evidence="13" type="ORF">HYS17_09225</name>
</gene>
<dbReference type="GO" id="GO:0004190">
    <property type="term" value="F:aspartic-type endopeptidase activity"/>
    <property type="evidence" value="ECO:0007669"/>
    <property type="project" value="UniProtKB-EC"/>
</dbReference>
<keyword evidence="9" id="KW-0511">Multifunctional enzyme</keyword>
<evidence type="ECO:0000259" key="11">
    <source>
        <dbReference type="Pfam" id="PF01478"/>
    </source>
</evidence>
<dbReference type="EC" id="3.4.23.43" evidence="9"/>
<feature type="transmembrane region" description="Helical" evidence="10">
    <location>
        <begin position="241"/>
        <end position="260"/>
    </location>
</feature>
<keyword evidence="4" id="KW-0997">Cell inner membrane</keyword>
<dbReference type="InterPro" id="IPR010627">
    <property type="entry name" value="Prepilin_pept_A24_N"/>
</dbReference>
<evidence type="ECO:0000259" key="12">
    <source>
        <dbReference type="Pfam" id="PF06750"/>
    </source>
</evidence>
<evidence type="ECO:0000256" key="3">
    <source>
        <dbReference type="ARBA" id="ARBA00022475"/>
    </source>
</evidence>
<keyword evidence="9" id="KW-0378">Hydrolase</keyword>
<sequence length="268" mass="28833">MSLFDGWLGLLLAMISGLCLGSFASAVAARVPQGKSWVFSGGQFSRSACMHCGHKLGAFDLVPFFSWLFLKGRCRYCRQAIGWQYPLIELSCLLMAVLVYWGWGFSWASLFIFLAIPFLVSMCVIDLKHMILPDQLNLILAGLGVGHVLISLPPSVSYGVACMGMVIGAAIYAGVIWLMGKIVSWMKQQPALGMGDVKFMAVAGIWMGLSALPLLLMGGGGLGVVLALFWKKISGEERFPFGPALIIAFFVVLLLQSPALKGGFGASP</sequence>
<evidence type="ECO:0000256" key="10">
    <source>
        <dbReference type="SAM" id="Phobius"/>
    </source>
</evidence>
<evidence type="ECO:0000256" key="5">
    <source>
        <dbReference type="ARBA" id="ARBA00022692"/>
    </source>
</evidence>